<dbReference type="Proteomes" id="UP000572984">
    <property type="component" value="Unassembled WGS sequence"/>
</dbReference>
<protein>
    <submittedName>
        <fullName evidence="1">Uncharacterized protein</fullName>
    </submittedName>
</protein>
<sequence length="62" mass="6960">MNKRHDLENDATLAATSGLGVTIQGRYQDEAMLDAVRRSVVNEFNRRIAEVDEELRSLGVEV</sequence>
<dbReference type="AlphaFoldDB" id="A0A838BQV7"/>
<reference evidence="1 2" key="1">
    <citation type="submission" date="2020-07" db="EMBL/GenBank/DDBJ databases">
        <title>Draft genome and description of Microvirga mediterraneensis Marseille-Q2068 sp. nov.</title>
        <authorList>
            <person name="Boxberger M."/>
        </authorList>
    </citation>
    <scope>NUCLEOTIDE SEQUENCE [LARGE SCALE GENOMIC DNA]</scope>
    <source>
        <strain evidence="1 2">Marseille-Q2068</strain>
    </source>
</reference>
<accession>A0A838BQV7</accession>
<dbReference type="RefSeq" id="WP_181053221.1">
    <property type="nucleotide sequence ID" value="NZ_JACDXJ010000001.1"/>
</dbReference>
<gene>
    <name evidence="1" type="ORF">H0S73_16795</name>
</gene>
<proteinExistence type="predicted"/>
<comment type="caution">
    <text evidence="1">The sequence shown here is derived from an EMBL/GenBank/DDBJ whole genome shotgun (WGS) entry which is preliminary data.</text>
</comment>
<keyword evidence="2" id="KW-1185">Reference proteome</keyword>
<evidence type="ECO:0000313" key="2">
    <source>
        <dbReference type="Proteomes" id="UP000572984"/>
    </source>
</evidence>
<dbReference type="EMBL" id="JACDXJ010000001">
    <property type="protein sequence ID" value="MBA1157771.1"/>
    <property type="molecule type" value="Genomic_DNA"/>
</dbReference>
<name>A0A838BQV7_9HYPH</name>
<organism evidence="1 2">
    <name type="scientific">Microvirga mediterraneensis</name>
    <dbReference type="NCBI Taxonomy" id="2754695"/>
    <lineage>
        <taxon>Bacteria</taxon>
        <taxon>Pseudomonadati</taxon>
        <taxon>Pseudomonadota</taxon>
        <taxon>Alphaproteobacteria</taxon>
        <taxon>Hyphomicrobiales</taxon>
        <taxon>Methylobacteriaceae</taxon>
        <taxon>Microvirga</taxon>
    </lineage>
</organism>
<evidence type="ECO:0000313" key="1">
    <source>
        <dbReference type="EMBL" id="MBA1157771.1"/>
    </source>
</evidence>